<evidence type="ECO:0000313" key="2">
    <source>
        <dbReference type="Proteomes" id="UP000241868"/>
    </source>
</evidence>
<dbReference type="EMBL" id="PXYY01000139">
    <property type="protein sequence ID" value="PSJ79278.1"/>
    <property type="molecule type" value="Genomic_DNA"/>
</dbReference>
<dbReference type="Proteomes" id="UP000241868">
    <property type="component" value="Unassembled WGS sequence"/>
</dbReference>
<gene>
    <name evidence="1" type="ORF">C7N83_13180</name>
</gene>
<organism evidence="1 2">
    <name type="scientific">Neisseria iguanae</name>
    <dbReference type="NCBI Taxonomy" id="90242"/>
    <lineage>
        <taxon>Bacteria</taxon>
        <taxon>Pseudomonadati</taxon>
        <taxon>Pseudomonadota</taxon>
        <taxon>Betaproteobacteria</taxon>
        <taxon>Neisseriales</taxon>
        <taxon>Neisseriaceae</taxon>
        <taxon>Neisseria</taxon>
    </lineage>
</organism>
<dbReference type="RefSeq" id="WP_106743209.1">
    <property type="nucleotide sequence ID" value="NZ_PXYY01000139.1"/>
</dbReference>
<comment type="caution">
    <text evidence="1">The sequence shown here is derived from an EMBL/GenBank/DDBJ whole genome shotgun (WGS) entry which is preliminary data.</text>
</comment>
<dbReference type="AlphaFoldDB" id="A0A2P7TX10"/>
<keyword evidence="2" id="KW-1185">Reference proteome</keyword>
<reference evidence="1 2" key="1">
    <citation type="submission" date="2018-03" db="EMBL/GenBank/DDBJ databases">
        <title>Neisseria weixii sp. nov., isolated from the intestinal contents of Tibetan Plateau pika (Ochotona curzoniae) in Yushu, Qinghai Province, China.</title>
        <authorList>
            <person name="Gui Z."/>
        </authorList>
    </citation>
    <scope>NUCLEOTIDE SEQUENCE [LARGE SCALE GENOMIC DNA]</scope>
    <source>
        <strain evidence="1 2">ATCC 51483</strain>
    </source>
</reference>
<protein>
    <submittedName>
        <fullName evidence="1">Uncharacterized protein</fullName>
    </submittedName>
</protein>
<accession>A0A2P7TX10</accession>
<sequence length="73" mass="7784">MLPISRTLGISYLLIPLLLLDAVLKFDWNIIYFEKMMTIAVFAFVPGGAAIPTGGFSGTSNHEAAGGVTKLGR</sequence>
<name>A0A2P7TX10_9NEIS</name>
<proteinExistence type="predicted"/>
<evidence type="ECO:0000313" key="1">
    <source>
        <dbReference type="EMBL" id="PSJ79278.1"/>
    </source>
</evidence>